<dbReference type="STRING" id="36166.T1H5L5"/>
<evidence type="ECO:0000256" key="3">
    <source>
        <dbReference type="ARBA" id="ARBA00022801"/>
    </source>
</evidence>
<evidence type="ECO:0000313" key="7">
    <source>
        <dbReference type="EnsemblMetazoa" id="MESCA011596-PA"/>
    </source>
</evidence>
<dbReference type="EMBL" id="CAQQ02387959">
    <property type="status" value="NOT_ANNOTATED_CDS"/>
    <property type="molecule type" value="Genomic_DNA"/>
</dbReference>
<dbReference type="AlphaFoldDB" id="T1H5L5"/>
<dbReference type="PANTHER" id="PTHR24276:SF91">
    <property type="entry name" value="AT26814P-RELATED"/>
    <property type="match status" value="1"/>
</dbReference>
<name>T1H5L5_MEGSC</name>
<dbReference type="GO" id="GO:0006508">
    <property type="term" value="P:proteolysis"/>
    <property type="evidence" value="ECO:0007669"/>
    <property type="project" value="UniProtKB-KW"/>
</dbReference>
<keyword evidence="8" id="KW-1185">Reference proteome</keyword>
<dbReference type="PANTHER" id="PTHR24276">
    <property type="entry name" value="POLYSERASE-RELATED"/>
    <property type="match status" value="1"/>
</dbReference>
<dbReference type="SUPFAM" id="SSF50494">
    <property type="entry name" value="Trypsin-like serine proteases"/>
    <property type="match status" value="1"/>
</dbReference>
<dbReference type="PROSITE" id="PS50240">
    <property type="entry name" value="TRYPSIN_DOM"/>
    <property type="match status" value="1"/>
</dbReference>
<dbReference type="InterPro" id="IPR050430">
    <property type="entry name" value="Peptidase_S1"/>
</dbReference>
<evidence type="ECO:0000256" key="2">
    <source>
        <dbReference type="ARBA" id="ARBA00022670"/>
    </source>
</evidence>
<feature type="domain" description="Peptidase S1" evidence="6">
    <location>
        <begin position="1"/>
        <end position="189"/>
    </location>
</feature>
<dbReference type="InterPro" id="IPR043504">
    <property type="entry name" value="Peptidase_S1_PA_chymotrypsin"/>
</dbReference>
<dbReference type="GO" id="GO:0004252">
    <property type="term" value="F:serine-type endopeptidase activity"/>
    <property type="evidence" value="ECO:0007669"/>
    <property type="project" value="InterPro"/>
</dbReference>
<proteinExistence type="inferred from homology"/>
<reference evidence="8" key="1">
    <citation type="submission" date="2013-02" db="EMBL/GenBank/DDBJ databases">
        <authorList>
            <person name="Hughes D."/>
        </authorList>
    </citation>
    <scope>NUCLEOTIDE SEQUENCE</scope>
    <source>
        <strain>Durham</strain>
        <strain evidence="8">NC isolate 2 -- Noor lab</strain>
    </source>
</reference>
<dbReference type="InterPro" id="IPR001314">
    <property type="entry name" value="Peptidase_S1A"/>
</dbReference>
<dbReference type="InterPro" id="IPR009003">
    <property type="entry name" value="Peptidase_S1_PA"/>
</dbReference>
<dbReference type="Pfam" id="PF00089">
    <property type="entry name" value="Trypsin"/>
    <property type="match status" value="1"/>
</dbReference>
<reference evidence="7" key="2">
    <citation type="submission" date="2015-06" db="UniProtKB">
        <authorList>
            <consortium name="EnsemblMetazoa"/>
        </authorList>
    </citation>
    <scope>IDENTIFICATION</scope>
</reference>
<dbReference type="SMART" id="SM00020">
    <property type="entry name" value="Tryp_SPc"/>
    <property type="match status" value="1"/>
</dbReference>
<dbReference type="EnsemblMetazoa" id="MESCA011596-RA">
    <property type="protein sequence ID" value="MESCA011596-PA"/>
    <property type="gene ID" value="MESCA011596"/>
</dbReference>
<evidence type="ECO:0000256" key="1">
    <source>
        <dbReference type="ARBA" id="ARBA00007664"/>
    </source>
</evidence>
<organism evidence="7 8">
    <name type="scientific">Megaselia scalaris</name>
    <name type="common">Humpbacked fly</name>
    <name type="synonym">Phora scalaris</name>
    <dbReference type="NCBI Taxonomy" id="36166"/>
    <lineage>
        <taxon>Eukaryota</taxon>
        <taxon>Metazoa</taxon>
        <taxon>Ecdysozoa</taxon>
        <taxon>Arthropoda</taxon>
        <taxon>Hexapoda</taxon>
        <taxon>Insecta</taxon>
        <taxon>Pterygota</taxon>
        <taxon>Neoptera</taxon>
        <taxon>Endopterygota</taxon>
        <taxon>Diptera</taxon>
        <taxon>Brachycera</taxon>
        <taxon>Muscomorpha</taxon>
        <taxon>Platypezoidea</taxon>
        <taxon>Phoridae</taxon>
        <taxon>Megaseliini</taxon>
        <taxon>Megaselia</taxon>
    </lineage>
</organism>
<dbReference type="Proteomes" id="UP000015102">
    <property type="component" value="Unassembled WGS sequence"/>
</dbReference>
<dbReference type="CDD" id="cd00190">
    <property type="entry name" value="Tryp_SPc"/>
    <property type="match status" value="1"/>
</dbReference>
<dbReference type="PRINTS" id="PR00722">
    <property type="entry name" value="CHYMOTRYPSIN"/>
</dbReference>
<keyword evidence="3" id="KW-0378">Hydrolase</keyword>
<keyword evidence="4" id="KW-0720">Serine protease</keyword>
<comment type="similarity">
    <text evidence="1">Belongs to the peptidase S1 family.</text>
</comment>
<evidence type="ECO:0000313" key="8">
    <source>
        <dbReference type="Proteomes" id="UP000015102"/>
    </source>
</evidence>
<dbReference type="Gene3D" id="2.40.10.10">
    <property type="entry name" value="Trypsin-like serine proteases"/>
    <property type="match status" value="1"/>
</dbReference>
<sequence length="189" mass="20843">MEKEQNLPVNQFSIRAGSVNRLASGVIHQIEKIVVNEHHWIDMLNDLALLKLSTPLNFTNKVQPIPLNTEELPADSDIVISGWGLLISNGPKLPERLQYVYVKSMSTAECKKHIGLWNLIIWRQRESILCLKHPKGEGACQGDSGGPAAHNGKLVGVTGFVTGIITTCGSRSLMVMQRFHITLNGLESI</sequence>
<keyword evidence="2" id="KW-0645">Protease</keyword>
<keyword evidence="5" id="KW-1015">Disulfide bond</keyword>
<evidence type="ECO:0000259" key="6">
    <source>
        <dbReference type="PROSITE" id="PS50240"/>
    </source>
</evidence>
<dbReference type="HOGENOM" id="CLU_006842_13_2_1"/>
<dbReference type="OMA" id="WRQRESI"/>
<dbReference type="InterPro" id="IPR001254">
    <property type="entry name" value="Trypsin_dom"/>
</dbReference>
<evidence type="ECO:0000256" key="5">
    <source>
        <dbReference type="ARBA" id="ARBA00023157"/>
    </source>
</evidence>
<accession>T1H5L5</accession>
<protein>
    <recommendedName>
        <fullName evidence="6">Peptidase S1 domain-containing protein</fullName>
    </recommendedName>
</protein>
<evidence type="ECO:0000256" key="4">
    <source>
        <dbReference type="ARBA" id="ARBA00022825"/>
    </source>
</evidence>